<evidence type="ECO:0000256" key="1">
    <source>
        <dbReference type="ARBA" id="ARBA00004651"/>
    </source>
</evidence>
<dbReference type="InterPro" id="IPR035906">
    <property type="entry name" value="MetI-like_sf"/>
</dbReference>
<evidence type="ECO:0000256" key="2">
    <source>
        <dbReference type="ARBA" id="ARBA00007069"/>
    </source>
</evidence>
<sequence>MTDYAMSSSGSPGKLNAGILRRKEVMERFSATSLTFPGLVLIALVLLVPVLWLFWLSAFDAAGDLSWANYERMGKSIYVRTFTTTFRIAIIVTVCCAILGYPVAYLMSQAGRRLSLVILLSVLLPFWTSVLVRTYAWLVLLQRTGLINGWLQNWGIIDEPLALVHNELGTIIGMIHVMLPFMILPLYASMKAVDPSLMLAASNCGATPAQAFRQVYFPQTVSGLSSGAGLIFVLCLGFFVTPVLLGGGRTYMWAMQIADNISLYGNWGAASALGVVLVIATALVLLAVQFVLRRAGGTK</sequence>
<dbReference type="InterPro" id="IPR000515">
    <property type="entry name" value="MetI-like"/>
</dbReference>
<keyword evidence="3 8" id="KW-0813">Transport</keyword>
<evidence type="ECO:0000256" key="5">
    <source>
        <dbReference type="ARBA" id="ARBA00022692"/>
    </source>
</evidence>
<reference evidence="10 11" key="1">
    <citation type="submission" date="2018-08" db="EMBL/GenBank/DDBJ databases">
        <title>Genetic Globetrotter - A new plasmid hitch-hiking vast phylogenetic and geographic distances.</title>
        <authorList>
            <person name="Vollmers J."/>
            <person name="Petersen J."/>
        </authorList>
    </citation>
    <scope>NUCLEOTIDE SEQUENCE [LARGE SCALE GENOMIC DNA]</scope>
    <source>
        <strain evidence="10 11">DSM 26383</strain>
    </source>
</reference>
<keyword evidence="6 8" id="KW-1133">Transmembrane helix</keyword>
<name>A0A5P3A9W5_9RHOB</name>
<dbReference type="AlphaFoldDB" id="A0A5P3A9W5"/>
<feature type="transmembrane region" description="Helical" evidence="8">
    <location>
        <begin position="168"/>
        <end position="188"/>
    </location>
</feature>
<dbReference type="PANTHER" id="PTHR42929:SF5">
    <property type="entry name" value="ABC TRANSPORTER PERMEASE PROTEIN"/>
    <property type="match status" value="1"/>
</dbReference>
<evidence type="ECO:0000256" key="8">
    <source>
        <dbReference type="RuleBase" id="RU363032"/>
    </source>
</evidence>
<evidence type="ECO:0000256" key="4">
    <source>
        <dbReference type="ARBA" id="ARBA00022475"/>
    </source>
</evidence>
<evidence type="ECO:0000313" key="11">
    <source>
        <dbReference type="Proteomes" id="UP000325785"/>
    </source>
</evidence>
<feature type="transmembrane region" description="Helical" evidence="8">
    <location>
        <begin position="116"/>
        <end position="138"/>
    </location>
</feature>
<dbReference type="Pfam" id="PF00528">
    <property type="entry name" value="BPD_transp_1"/>
    <property type="match status" value="1"/>
</dbReference>
<dbReference type="GO" id="GO:0055085">
    <property type="term" value="P:transmembrane transport"/>
    <property type="evidence" value="ECO:0007669"/>
    <property type="project" value="InterPro"/>
</dbReference>
<evidence type="ECO:0000259" key="9">
    <source>
        <dbReference type="PROSITE" id="PS50928"/>
    </source>
</evidence>
<feature type="transmembrane region" description="Helical" evidence="8">
    <location>
        <begin position="267"/>
        <end position="292"/>
    </location>
</feature>
<dbReference type="PROSITE" id="PS50928">
    <property type="entry name" value="ABC_TM1"/>
    <property type="match status" value="1"/>
</dbReference>
<evidence type="ECO:0000256" key="6">
    <source>
        <dbReference type="ARBA" id="ARBA00022989"/>
    </source>
</evidence>
<feature type="transmembrane region" description="Helical" evidence="8">
    <location>
        <begin position="31"/>
        <end position="57"/>
    </location>
</feature>
<dbReference type="Proteomes" id="UP000325785">
    <property type="component" value="Chromosome"/>
</dbReference>
<keyword evidence="5 8" id="KW-0812">Transmembrane</keyword>
<dbReference type="GO" id="GO:0005886">
    <property type="term" value="C:plasma membrane"/>
    <property type="evidence" value="ECO:0007669"/>
    <property type="project" value="UniProtKB-SubCell"/>
</dbReference>
<evidence type="ECO:0000313" key="10">
    <source>
        <dbReference type="EMBL" id="QEW25566.1"/>
    </source>
</evidence>
<comment type="similarity">
    <text evidence="2">Belongs to the binding-protein-dependent transport system permease family. CysTW subfamily.</text>
</comment>
<proteinExistence type="inferred from homology"/>
<feature type="transmembrane region" description="Helical" evidence="8">
    <location>
        <begin position="227"/>
        <end position="247"/>
    </location>
</feature>
<feature type="transmembrane region" description="Helical" evidence="8">
    <location>
        <begin position="77"/>
        <end position="104"/>
    </location>
</feature>
<protein>
    <submittedName>
        <fullName evidence="10">Putrescine transport system permease protein PotH</fullName>
    </submittedName>
</protein>
<evidence type="ECO:0000256" key="7">
    <source>
        <dbReference type="ARBA" id="ARBA00023136"/>
    </source>
</evidence>
<organism evidence="10 11">
    <name type="scientific">Roseovarius indicus</name>
    <dbReference type="NCBI Taxonomy" id="540747"/>
    <lineage>
        <taxon>Bacteria</taxon>
        <taxon>Pseudomonadati</taxon>
        <taxon>Pseudomonadota</taxon>
        <taxon>Alphaproteobacteria</taxon>
        <taxon>Rhodobacterales</taxon>
        <taxon>Roseobacteraceae</taxon>
        <taxon>Roseovarius</taxon>
    </lineage>
</organism>
<comment type="subcellular location">
    <subcellularLocation>
        <location evidence="1 8">Cell membrane</location>
        <topology evidence="1 8">Multi-pass membrane protein</topology>
    </subcellularLocation>
</comment>
<dbReference type="KEGG" id="rid:RIdsm_01353"/>
<dbReference type="SUPFAM" id="SSF161098">
    <property type="entry name" value="MetI-like"/>
    <property type="match status" value="1"/>
</dbReference>
<dbReference type="PANTHER" id="PTHR42929">
    <property type="entry name" value="INNER MEMBRANE ABC TRANSPORTER PERMEASE PROTEIN YDCU-RELATED-RELATED"/>
    <property type="match status" value="1"/>
</dbReference>
<dbReference type="RefSeq" id="WP_236553200.1">
    <property type="nucleotide sequence ID" value="NZ_CP031598.1"/>
</dbReference>
<gene>
    <name evidence="10" type="primary">potH_4</name>
    <name evidence="10" type="ORF">RIdsm_01353</name>
</gene>
<dbReference type="EMBL" id="CP031598">
    <property type="protein sequence ID" value="QEW25566.1"/>
    <property type="molecule type" value="Genomic_DNA"/>
</dbReference>
<dbReference type="Gene3D" id="1.10.3720.10">
    <property type="entry name" value="MetI-like"/>
    <property type="match status" value="1"/>
</dbReference>
<keyword evidence="7 8" id="KW-0472">Membrane</keyword>
<keyword evidence="4" id="KW-1003">Cell membrane</keyword>
<evidence type="ECO:0000256" key="3">
    <source>
        <dbReference type="ARBA" id="ARBA00022448"/>
    </source>
</evidence>
<dbReference type="CDD" id="cd06261">
    <property type="entry name" value="TM_PBP2"/>
    <property type="match status" value="1"/>
</dbReference>
<accession>A0A5P3A9W5</accession>
<feature type="domain" description="ABC transmembrane type-1" evidence="9">
    <location>
        <begin position="82"/>
        <end position="288"/>
    </location>
</feature>